<dbReference type="STRING" id="121290.APY04_0830"/>
<sequence length="42" mass="4621">MRLLELLSHIEDKPADEQVALIRSHVVATYEDAIEVASGETA</sequence>
<keyword evidence="2" id="KW-1185">Reference proteome</keyword>
<evidence type="ECO:0000313" key="1">
    <source>
        <dbReference type="EMBL" id="KWT70769.1"/>
    </source>
</evidence>
<name>A0A120CXD0_HYPSL</name>
<dbReference type="PATRIC" id="fig|121290.4.peg.3526"/>
<dbReference type="EMBL" id="LMTR01000028">
    <property type="protein sequence ID" value="KWT70769.1"/>
    <property type="molecule type" value="Genomic_DNA"/>
</dbReference>
<protein>
    <submittedName>
        <fullName evidence="1">Uncharacterized protein</fullName>
    </submittedName>
</protein>
<gene>
    <name evidence="1" type="ORF">APY04_0830</name>
</gene>
<proteinExistence type="predicted"/>
<organism evidence="1 2">
    <name type="scientific">Hyphomicrobium sulfonivorans</name>
    <dbReference type="NCBI Taxonomy" id="121290"/>
    <lineage>
        <taxon>Bacteria</taxon>
        <taxon>Pseudomonadati</taxon>
        <taxon>Pseudomonadota</taxon>
        <taxon>Alphaproteobacteria</taxon>
        <taxon>Hyphomicrobiales</taxon>
        <taxon>Hyphomicrobiaceae</taxon>
        <taxon>Hyphomicrobium</taxon>
    </lineage>
</organism>
<dbReference type="AlphaFoldDB" id="A0A120CXD0"/>
<dbReference type="Proteomes" id="UP000059074">
    <property type="component" value="Unassembled WGS sequence"/>
</dbReference>
<comment type="caution">
    <text evidence="1">The sequence shown here is derived from an EMBL/GenBank/DDBJ whole genome shotgun (WGS) entry which is preliminary data.</text>
</comment>
<reference evidence="1 2" key="1">
    <citation type="submission" date="2015-10" db="EMBL/GenBank/DDBJ databases">
        <title>Transcriptomic analysis of a linuron degrading triple-species bacterial consortium.</title>
        <authorList>
            <person name="Albers P."/>
        </authorList>
    </citation>
    <scope>NUCLEOTIDE SEQUENCE [LARGE SCALE GENOMIC DNA]</scope>
    <source>
        <strain evidence="1 2">WDL6</strain>
    </source>
</reference>
<accession>A0A120CXD0</accession>
<evidence type="ECO:0000313" key="2">
    <source>
        <dbReference type="Proteomes" id="UP000059074"/>
    </source>
</evidence>